<feature type="coiled-coil region" evidence="9">
    <location>
        <begin position="479"/>
        <end position="559"/>
    </location>
</feature>
<reference evidence="10" key="1">
    <citation type="submission" date="2022-07" db="EMBL/GenBank/DDBJ databases">
        <title>Phylogenomic reconstructions and comparative analyses of Kickxellomycotina fungi.</title>
        <authorList>
            <person name="Reynolds N.K."/>
            <person name="Stajich J.E."/>
            <person name="Barry K."/>
            <person name="Grigoriev I.V."/>
            <person name="Crous P."/>
            <person name="Smith M.E."/>
        </authorList>
    </citation>
    <scope>NUCLEOTIDE SEQUENCE</scope>
    <source>
        <strain evidence="10">BCRC 34297</strain>
    </source>
</reference>
<dbReference type="SMART" id="SM00320">
    <property type="entry name" value="WD40"/>
    <property type="match status" value="5"/>
</dbReference>
<keyword evidence="2 8" id="KW-0853">WD repeat</keyword>
<comment type="similarity">
    <text evidence="5">Belongs to the DPH7 family.</text>
</comment>
<evidence type="ECO:0000256" key="1">
    <source>
        <dbReference type="ARBA" id="ARBA00005156"/>
    </source>
</evidence>
<gene>
    <name evidence="10" type="ORF">GGI19_003190</name>
</gene>
<keyword evidence="9" id="KW-0175">Coiled coil</keyword>
<evidence type="ECO:0000256" key="5">
    <source>
        <dbReference type="ARBA" id="ARBA00038092"/>
    </source>
</evidence>
<dbReference type="PROSITE" id="PS00678">
    <property type="entry name" value="WD_REPEATS_1"/>
    <property type="match status" value="1"/>
</dbReference>
<keyword evidence="11" id="KW-1185">Reference proteome</keyword>
<dbReference type="InterPro" id="IPR015943">
    <property type="entry name" value="WD40/YVTN_repeat-like_dom_sf"/>
</dbReference>
<evidence type="ECO:0000256" key="9">
    <source>
        <dbReference type="SAM" id="Coils"/>
    </source>
</evidence>
<evidence type="ECO:0000313" key="11">
    <source>
        <dbReference type="Proteomes" id="UP001140011"/>
    </source>
</evidence>
<dbReference type="EC" id="3.1.1.97" evidence="6"/>
<dbReference type="PROSITE" id="PS50082">
    <property type="entry name" value="WD_REPEATS_2"/>
    <property type="match status" value="1"/>
</dbReference>
<evidence type="ECO:0000313" key="10">
    <source>
        <dbReference type="EMBL" id="KAJ2753359.1"/>
    </source>
</evidence>
<keyword evidence="3" id="KW-0677">Repeat</keyword>
<evidence type="ECO:0000256" key="3">
    <source>
        <dbReference type="ARBA" id="ARBA00022737"/>
    </source>
</evidence>
<protein>
    <recommendedName>
        <fullName evidence="6">methylated diphthine methylhydrolase</fullName>
        <ecNumber evidence="6">3.1.1.97</ecNumber>
    </recommendedName>
</protein>
<evidence type="ECO:0000256" key="2">
    <source>
        <dbReference type="ARBA" id="ARBA00022574"/>
    </source>
</evidence>
<sequence>MEPPSLASFDPVYCADSLEFCPYNAKQRMLIGTYQLLKTGNAAHQDTADDNQELTSADAQRVGRIYVCDVIPGAEDPGLAIVERQRIETSAIFDIKWSYNQVNGRELVGVACADGKVHIYTADDSSEDSYLSPLCVSASESTSMCCSLDWSNRLAESSHPEIVASQSDGTVQLLKLSDSSMETIHEWHAHDAEAWITSFDYWNTSTVYSGGDDARFKGWDTRMDLSSPVFNSRRHQAGVCSIHSNFHRQFMLATGSYDETVMIWDTRNMRVPVAEYNVGGGVWRLKWHPEEPTQLLVGAMYGGFHILDVAVDGLQPLECAPLPDREAGRAAVTVAKHTSFMKHESIAYGADWRQSCDDPSVGWLSQKSATGGVTKKRKGALVQQSSHMLNQAAQTPGTEKDPKKMSKVEIPVSLDIDPFSATEPFTSPLSTMDEMLLAKEVRIGDATSPESRKSAATPSPQLSVAEIAALRARANKVEIENVTLKHALLETKAELEEAEERLREKDDLIKDQEERIEDLINTRVPREDLDDFIAENKSLTEKLTENEGLLDECQRALEEYVAADEARGS</sequence>
<name>A0A9W8GW10_9FUNG</name>
<comment type="catalytic activity">
    <reaction evidence="7">
        <text>diphthine methyl ester-[translation elongation factor 2] + H2O = diphthine-[translation elongation factor 2] + methanol + H(+)</text>
        <dbReference type="Rhea" id="RHEA:42656"/>
        <dbReference type="Rhea" id="RHEA-COMP:10172"/>
        <dbReference type="Rhea" id="RHEA-COMP:10173"/>
        <dbReference type="ChEBI" id="CHEBI:15377"/>
        <dbReference type="ChEBI" id="CHEBI:15378"/>
        <dbReference type="ChEBI" id="CHEBI:17790"/>
        <dbReference type="ChEBI" id="CHEBI:79005"/>
        <dbReference type="ChEBI" id="CHEBI:82696"/>
        <dbReference type="EC" id="3.1.1.97"/>
    </reaction>
</comment>
<proteinExistence type="inferred from homology"/>
<dbReference type="PANTHER" id="PTHR46042:SF1">
    <property type="entry name" value="DIPHTHINE METHYLTRANSFERASE"/>
    <property type="match status" value="1"/>
</dbReference>
<evidence type="ECO:0000256" key="4">
    <source>
        <dbReference type="ARBA" id="ARBA00022801"/>
    </source>
</evidence>
<evidence type="ECO:0000256" key="8">
    <source>
        <dbReference type="PROSITE-ProRule" id="PRU00221"/>
    </source>
</evidence>
<dbReference type="GO" id="GO:0005737">
    <property type="term" value="C:cytoplasm"/>
    <property type="evidence" value="ECO:0007669"/>
    <property type="project" value="TreeGrafter"/>
</dbReference>
<dbReference type="SUPFAM" id="SSF50978">
    <property type="entry name" value="WD40 repeat-like"/>
    <property type="match status" value="1"/>
</dbReference>
<keyword evidence="4" id="KW-0378">Hydrolase</keyword>
<dbReference type="Pfam" id="PF00400">
    <property type="entry name" value="WD40"/>
    <property type="match status" value="1"/>
</dbReference>
<dbReference type="GO" id="GO:0017183">
    <property type="term" value="P:protein histidyl modification to diphthamide"/>
    <property type="evidence" value="ECO:0007669"/>
    <property type="project" value="TreeGrafter"/>
</dbReference>
<dbReference type="AlphaFoldDB" id="A0A9W8GW10"/>
<dbReference type="OrthoDB" id="1930760at2759"/>
<dbReference type="PANTHER" id="PTHR46042">
    <property type="entry name" value="DIPHTHINE METHYLTRANSFERASE"/>
    <property type="match status" value="1"/>
</dbReference>
<dbReference type="EMBL" id="JANBUH010000198">
    <property type="protein sequence ID" value="KAJ2753359.1"/>
    <property type="molecule type" value="Genomic_DNA"/>
</dbReference>
<evidence type="ECO:0000256" key="7">
    <source>
        <dbReference type="ARBA" id="ARBA00047551"/>
    </source>
</evidence>
<feature type="repeat" description="WD" evidence="8">
    <location>
        <begin position="251"/>
        <end position="274"/>
    </location>
</feature>
<accession>A0A9W8GW10</accession>
<comment type="caution">
    <text evidence="10">The sequence shown here is derived from an EMBL/GenBank/DDBJ whole genome shotgun (WGS) entry which is preliminary data.</text>
</comment>
<comment type="pathway">
    <text evidence="1">Protein modification; peptidyl-diphthamide biosynthesis.</text>
</comment>
<dbReference type="InterPro" id="IPR001680">
    <property type="entry name" value="WD40_rpt"/>
</dbReference>
<evidence type="ECO:0000256" key="6">
    <source>
        <dbReference type="ARBA" id="ARBA00039131"/>
    </source>
</evidence>
<dbReference type="GO" id="GO:0061685">
    <property type="term" value="F:diphthine methylesterase activity"/>
    <property type="evidence" value="ECO:0007669"/>
    <property type="project" value="UniProtKB-EC"/>
</dbReference>
<organism evidence="10 11">
    <name type="scientific">Coemansia pectinata</name>
    <dbReference type="NCBI Taxonomy" id="1052879"/>
    <lineage>
        <taxon>Eukaryota</taxon>
        <taxon>Fungi</taxon>
        <taxon>Fungi incertae sedis</taxon>
        <taxon>Zoopagomycota</taxon>
        <taxon>Kickxellomycotina</taxon>
        <taxon>Kickxellomycetes</taxon>
        <taxon>Kickxellales</taxon>
        <taxon>Kickxellaceae</taxon>
        <taxon>Coemansia</taxon>
    </lineage>
</organism>
<dbReference type="InterPro" id="IPR036322">
    <property type="entry name" value="WD40_repeat_dom_sf"/>
</dbReference>
<dbReference type="Proteomes" id="UP001140011">
    <property type="component" value="Unassembled WGS sequence"/>
</dbReference>
<dbReference type="InterPro" id="IPR019775">
    <property type="entry name" value="WD40_repeat_CS"/>
</dbReference>
<dbReference type="Gene3D" id="2.130.10.10">
    <property type="entry name" value="YVTN repeat-like/Quinoprotein amine dehydrogenase"/>
    <property type="match status" value="1"/>
</dbReference>
<dbReference type="InterPro" id="IPR052415">
    <property type="entry name" value="Diphthine_MTase"/>
</dbReference>